<dbReference type="AlphaFoldDB" id="A0A5P9XQQ3"/>
<evidence type="ECO:0000313" key="2">
    <source>
        <dbReference type="Proteomes" id="UP000363590"/>
    </source>
</evidence>
<name>A0A5P9XQQ3_ACITH</name>
<protein>
    <submittedName>
        <fullName evidence="1">Uncharacterized protein</fullName>
    </submittedName>
</protein>
<proteinExistence type="predicted"/>
<gene>
    <name evidence="1" type="ORF">GCD22_01301</name>
</gene>
<dbReference type="EMBL" id="CP045571">
    <property type="protein sequence ID" value="QFX95683.1"/>
    <property type="molecule type" value="Genomic_DNA"/>
</dbReference>
<dbReference type="KEGG" id="atx:GCD22_01301"/>
<dbReference type="Proteomes" id="UP000363590">
    <property type="component" value="Chromosome"/>
</dbReference>
<evidence type="ECO:0000313" key="1">
    <source>
        <dbReference type="EMBL" id="QFX95683.1"/>
    </source>
</evidence>
<reference evidence="1 2" key="1">
    <citation type="submission" date="2019-10" db="EMBL/GenBank/DDBJ databases">
        <authorList>
            <person name="Wang R."/>
        </authorList>
    </citation>
    <scope>NUCLEOTIDE SEQUENCE [LARGE SCALE GENOMIC DNA]</scope>
    <source>
        <strain evidence="1 2">ATCC 19377</strain>
    </source>
</reference>
<accession>A0A5P9XQQ3</accession>
<organism evidence="1 2">
    <name type="scientific">Acidithiobacillus thiooxidans ATCC 19377</name>
    <dbReference type="NCBI Taxonomy" id="637390"/>
    <lineage>
        <taxon>Bacteria</taxon>
        <taxon>Pseudomonadati</taxon>
        <taxon>Pseudomonadota</taxon>
        <taxon>Acidithiobacillia</taxon>
        <taxon>Acidithiobacillales</taxon>
        <taxon>Acidithiobacillaceae</taxon>
        <taxon>Acidithiobacillus</taxon>
    </lineage>
</organism>
<sequence>MTALSIAFFMADFGILRRAEATKISGHSKKVNYKHIVNILVQELLNNHHELFIS</sequence>